<keyword evidence="4" id="KW-1185">Reference proteome</keyword>
<feature type="signal peptide" evidence="1">
    <location>
        <begin position="1"/>
        <end position="32"/>
    </location>
</feature>
<evidence type="ECO:0000256" key="1">
    <source>
        <dbReference type="SAM" id="SignalP"/>
    </source>
</evidence>
<keyword evidence="1" id="KW-0732">Signal</keyword>
<dbReference type="EMBL" id="BAAAVM010000028">
    <property type="protein sequence ID" value="GAA3137181.1"/>
    <property type="molecule type" value="Genomic_DNA"/>
</dbReference>
<dbReference type="RefSeq" id="WP_345050034.1">
    <property type="nucleotide sequence ID" value="NZ_BAAAVM010000028.1"/>
</dbReference>
<evidence type="ECO:0000259" key="2">
    <source>
        <dbReference type="Pfam" id="PF26366"/>
    </source>
</evidence>
<dbReference type="Proteomes" id="UP001500893">
    <property type="component" value="Unassembled WGS sequence"/>
</dbReference>
<dbReference type="PROSITE" id="PS51257">
    <property type="entry name" value="PROKAR_LIPOPROTEIN"/>
    <property type="match status" value="1"/>
</dbReference>
<evidence type="ECO:0000313" key="3">
    <source>
        <dbReference type="EMBL" id="GAA3137181.1"/>
    </source>
</evidence>
<organism evidence="3 4">
    <name type="scientific">Streptomyces rameus</name>
    <dbReference type="NCBI Taxonomy" id="68261"/>
    <lineage>
        <taxon>Bacteria</taxon>
        <taxon>Bacillati</taxon>
        <taxon>Actinomycetota</taxon>
        <taxon>Actinomycetes</taxon>
        <taxon>Kitasatosporales</taxon>
        <taxon>Streptomycetaceae</taxon>
        <taxon>Streptomyces</taxon>
    </lineage>
</organism>
<comment type="caution">
    <text evidence="3">The sequence shown here is derived from an EMBL/GenBank/DDBJ whole genome shotgun (WGS) entry which is preliminary data.</text>
</comment>
<dbReference type="InterPro" id="IPR058407">
    <property type="entry name" value="DUF8094"/>
</dbReference>
<feature type="chain" id="PRO_5045548826" evidence="1">
    <location>
        <begin position="33"/>
        <end position="357"/>
    </location>
</feature>
<proteinExistence type="predicted"/>
<reference evidence="4" key="1">
    <citation type="journal article" date="2019" name="Int. J. Syst. Evol. Microbiol.">
        <title>The Global Catalogue of Microorganisms (GCM) 10K type strain sequencing project: providing services to taxonomists for standard genome sequencing and annotation.</title>
        <authorList>
            <consortium name="The Broad Institute Genomics Platform"/>
            <consortium name="The Broad Institute Genome Sequencing Center for Infectious Disease"/>
            <person name="Wu L."/>
            <person name="Ma J."/>
        </authorList>
    </citation>
    <scope>NUCLEOTIDE SEQUENCE [LARGE SCALE GENOMIC DNA]</scope>
    <source>
        <strain evidence="4">JCM 11574</strain>
    </source>
</reference>
<dbReference type="Pfam" id="PF26366">
    <property type="entry name" value="DUF8094"/>
    <property type="match status" value="1"/>
</dbReference>
<protein>
    <submittedName>
        <fullName evidence="3">Lipoprotein</fullName>
    </submittedName>
</protein>
<gene>
    <name evidence="3" type="ORF">GCM10010521_24180</name>
</gene>
<evidence type="ECO:0000313" key="4">
    <source>
        <dbReference type="Proteomes" id="UP001500893"/>
    </source>
</evidence>
<sequence length="357" mass="38170">MAHSARSAHISRGTRIGLFAAAVLSAAASLTACSTADSAPERAGAAPAERPLLTKAEANKVVDAYQKVNNQANEERSAALMAKAEGGALLAMDKAYFTQIPALRKSEVEKNLAPFLYVNRTFYIPPASAKADWFLVRTQGAQLTHGKPGKLWSKDVRFLVFKRSADGWRMVVARDFEGADAAKEPHIALDKAGLMKLADPAAKIGRTAPSQLPGLVTDLWVTGGPNTALADTAARRVGRSWYTERADNLDGHAWVDFKKAAPHAGDVFAARTADGGALVLSDSAVDETFLAKDLQSYISLGETDKPFVKRNPDARMDKVVRHYAQTEIGVISADGKPAVYSIGTQVTKVDATPTPDI</sequence>
<name>A0ABP6N7Y9_9ACTN</name>
<accession>A0ABP6N7Y9</accession>
<keyword evidence="3" id="KW-0449">Lipoprotein</keyword>
<feature type="domain" description="DUF8094" evidence="2">
    <location>
        <begin position="50"/>
        <end position="347"/>
    </location>
</feature>